<accession>A0A4X1SSB3</accession>
<sequence>MTAARKLIRPCHFTPVSQELSVSTILQRCQEVRNVGRMSRTRLTAPSNGASHTDGRLGEGDLNPSASLAAVLAAVPREVCRRGAPEWEASTGAGSTPAGRPPPQHSLKLWYHYQARFCGCRQLALSQCIRGSEGNSGFE</sequence>
<organism evidence="2 3">
    <name type="scientific">Sus scrofa</name>
    <name type="common">Pig</name>
    <dbReference type="NCBI Taxonomy" id="9823"/>
    <lineage>
        <taxon>Eukaryota</taxon>
        <taxon>Metazoa</taxon>
        <taxon>Chordata</taxon>
        <taxon>Craniata</taxon>
        <taxon>Vertebrata</taxon>
        <taxon>Euteleostomi</taxon>
        <taxon>Mammalia</taxon>
        <taxon>Eutheria</taxon>
        <taxon>Laurasiatheria</taxon>
        <taxon>Artiodactyla</taxon>
        <taxon>Suina</taxon>
        <taxon>Suidae</taxon>
        <taxon>Sus</taxon>
    </lineage>
</organism>
<name>A0A4X1SSB3_PIG</name>
<evidence type="ECO:0000313" key="3">
    <source>
        <dbReference type="Proteomes" id="UP000314985"/>
    </source>
</evidence>
<dbReference type="AlphaFoldDB" id="A0A4X1SSB3"/>
<feature type="region of interest" description="Disordered" evidence="1">
    <location>
        <begin position="40"/>
        <end position="61"/>
    </location>
</feature>
<reference evidence="2" key="2">
    <citation type="submission" date="2025-08" db="UniProtKB">
        <authorList>
            <consortium name="Ensembl"/>
        </authorList>
    </citation>
    <scope>IDENTIFICATION</scope>
</reference>
<reference evidence="2 3" key="1">
    <citation type="submission" date="2017-08" db="EMBL/GenBank/DDBJ databases">
        <title>USMARCv1.0.</title>
        <authorList>
            <person name="Hannum G.I."/>
            <person name="Koren S."/>
            <person name="Schroeder S.G."/>
            <person name="Chin S.C."/>
            <person name="Nonneman D.J."/>
            <person name="Becker S.A."/>
            <person name="Rosen B.D."/>
            <person name="Bickhart D.M."/>
            <person name="Putnam N.H."/>
            <person name="Green R.E."/>
            <person name="Tuggle C.K."/>
            <person name="Liu H."/>
            <person name="Rohrer G.A."/>
            <person name="Warr A."/>
            <person name="Hall R."/>
            <person name="Kim K."/>
            <person name="Hume D.A."/>
            <person name="Talbot R."/>
            <person name="Chow W."/>
            <person name="Howe K."/>
            <person name="Schwartz A.S."/>
            <person name="Watson M."/>
            <person name="Archibald A.L."/>
            <person name="Phillippy A.M."/>
            <person name="Smith T.P.L."/>
        </authorList>
    </citation>
    <scope>NUCLEOTIDE SEQUENCE [LARGE SCALE GENOMIC DNA]</scope>
</reference>
<proteinExistence type="predicted"/>
<dbReference type="Ensembl" id="ENSSSCT00070006889.1">
    <property type="protein sequence ID" value="ENSSSCP00070005623.1"/>
    <property type="gene ID" value="ENSSSCG00070003691.1"/>
</dbReference>
<protein>
    <submittedName>
        <fullName evidence="2">Uncharacterized protein</fullName>
    </submittedName>
</protein>
<evidence type="ECO:0000256" key="1">
    <source>
        <dbReference type="SAM" id="MobiDB-lite"/>
    </source>
</evidence>
<feature type="compositionally biased region" description="Polar residues" evidence="1">
    <location>
        <begin position="41"/>
        <end position="51"/>
    </location>
</feature>
<evidence type="ECO:0000313" key="2">
    <source>
        <dbReference type="Ensembl" id="ENSSSCP00070005623.1"/>
    </source>
</evidence>
<dbReference type="Proteomes" id="UP000314985">
    <property type="component" value="Chromosome 6"/>
</dbReference>